<dbReference type="Gene3D" id="3.30.930.10">
    <property type="entry name" value="Bira Bifunctional Protein, Domain 2"/>
    <property type="match status" value="1"/>
</dbReference>
<evidence type="ECO:0000256" key="3">
    <source>
        <dbReference type="ARBA" id="ARBA00023315"/>
    </source>
</evidence>
<sequence>MSLLGFPVEWRVSDGMVDYKAALDFMTSRVYGILEGRESEMVWLLEHPSVYTAGVSAKDGELLSENKFQVVRTTRGGKYSYHGPGQRVVYVMLHLGRRDKRDVRLCVRNLGLWVVGTLAEFGIDSHFDDDNTGVWVQYSRQAKKIAAFGIAIRRWVTYHGFSVNISTDLGCYSGIVPCGIAGSHVTSLQDLGVTVTFEEFDAVLQQKFDTIFLQ</sequence>
<protein>
    <recommendedName>
        <fullName evidence="5 6">Octanoyltransferase</fullName>
        <ecNumber evidence="5 6">2.3.1.181</ecNumber>
    </recommendedName>
    <alternativeName>
        <fullName evidence="5">Lipoate-protein ligase B</fullName>
    </alternativeName>
    <alternativeName>
        <fullName evidence="5">Lipoyl/octanoyl transferase</fullName>
    </alternativeName>
    <alternativeName>
        <fullName evidence="5">Octanoyl-[acyl-carrier-protein]-protein N-octanoyltransferase</fullName>
    </alternativeName>
</protein>
<dbReference type="EC" id="2.3.1.181" evidence="5 6"/>
<comment type="catalytic activity">
    <reaction evidence="5 6">
        <text>octanoyl-[ACP] + L-lysyl-[protein] = N(6)-octanoyl-L-lysyl-[protein] + holo-[ACP] + H(+)</text>
        <dbReference type="Rhea" id="RHEA:17665"/>
        <dbReference type="Rhea" id="RHEA-COMP:9636"/>
        <dbReference type="Rhea" id="RHEA-COMP:9685"/>
        <dbReference type="Rhea" id="RHEA-COMP:9752"/>
        <dbReference type="Rhea" id="RHEA-COMP:9928"/>
        <dbReference type="ChEBI" id="CHEBI:15378"/>
        <dbReference type="ChEBI" id="CHEBI:29969"/>
        <dbReference type="ChEBI" id="CHEBI:64479"/>
        <dbReference type="ChEBI" id="CHEBI:78463"/>
        <dbReference type="ChEBI" id="CHEBI:78809"/>
        <dbReference type="EC" id="2.3.1.181"/>
    </reaction>
</comment>
<name>A0A643CM39_ANAMA</name>
<dbReference type="NCBIfam" id="NF010921">
    <property type="entry name" value="PRK14341.1"/>
    <property type="match status" value="1"/>
</dbReference>
<dbReference type="PANTHER" id="PTHR10993:SF7">
    <property type="entry name" value="LIPOYLTRANSFERASE 2, MITOCHONDRIAL-RELATED"/>
    <property type="match status" value="1"/>
</dbReference>
<dbReference type="InterPro" id="IPR045864">
    <property type="entry name" value="aa-tRNA-synth_II/BPL/LPL"/>
</dbReference>
<evidence type="ECO:0000256" key="8">
    <source>
        <dbReference type="PIRSR" id="PIRSR016262-2"/>
    </source>
</evidence>
<proteinExistence type="inferred from homology"/>
<comment type="similarity">
    <text evidence="5 6">Belongs to the LipB family.</text>
</comment>
<dbReference type="GO" id="GO:0009249">
    <property type="term" value="P:protein lipoylation"/>
    <property type="evidence" value="ECO:0007669"/>
    <property type="project" value="InterPro"/>
</dbReference>
<dbReference type="GO" id="GO:0005737">
    <property type="term" value="C:cytoplasm"/>
    <property type="evidence" value="ECO:0007669"/>
    <property type="project" value="UniProtKB-SubCell"/>
</dbReference>
<evidence type="ECO:0000256" key="6">
    <source>
        <dbReference type="PIRNR" id="PIRNR016262"/>
    </source>
</evidence>
<reference evidence="11" key="1">
    <citation type="submission" date="2019-08" db="EMBL/GenBank/DDBJ databases">
        <authorList>
            <person name="Amaro Estrada I."/>
            <person name="Quiroz Castaneda R.E."/>
            <person name="Martinez Ocampo F."/>
            <person name="Rodriguez Camarillo S.D."/>
        </authorList>
    </citation>
    <scope>NUCLEOTIDE SEQUENCE</scope>
    <source>
        <strain evidence="11">MEX-30-184-02</strain>
    </source>
</reference>
<evidence type="ECO:0000256" key="5">
    <source>
        <dbReference type="HAMAP-Rule" id="MF_00013"/>
    </source>
</evidence>
<accession>A0A643CM39</accession>
<evidence type="ECO:0000256" key="1">
    <source>
        <dbReference type="ARBA" id="ARBA00004821"/>
    </source>
</evidence>
<dbReference type="EMBL" id="VTCY01000009">
    <property type="protein sequence ID" value="KAB0451753.1"/>
    <property type="molecule type" value="Genomic_DNA"/>
</dbReference>
<evidence type="ECO:0000256" key="7">
    <source>
        <dbReference type="PIRSR" id="PIRSR016262-1"/>
    </source>
</evidence>
<dbReference type="PROSITE" id="PS51733">
    <property type="entry name" value="BPL_LPL_CATALYTIC"/>
    <property type="match status" value="1"/>
</dbReference>
<dbReference type="InterPro" id="IPR000544">
    <property type="entry name" value="Octanoyltransferase"/>
</dbReference>
<feature type="domain" description="BPL/LPL catalytic" evidence="10">
    <location>
        <begin position="36"/>
        <end position="214"/>
    </location>
</feature>
<evidence type="ECO:0000256" key="4">
    <source>
        <dbReference type="ARBA" id="ARBA00024732"/>
    </source>
</evidence>
<organism evidence="11">
    <name type="scientific">Anaplasma marginale</name>
    <dbReference type="NCBI Taxonomy" id="770"/>
    <lineage>
        <taxon>Bacteria</taxon>
        <taxon>Pseudomonadati</taxon>
        <taxon>Pseudomonadota</taxon>
        <taxon>Alphaproteobacteria</taxon>
        <taxon>Rickettsiales</taxon>
        <taxon>Anaplasmataceae</taxon>
        <taxon>Anaplasma</taxon>
    </lineage>
</organism>
<dbReference type="Pfam" id="PF21948">
    <property type="entry name" value="LplA-B_cat"/>
    <property type="match status" value="1"/>
</dbReference>
<evidence type="ECO:0000313" key="11">
    <source>
        <dbReference type="EMBL" id="KAB0451753.1"/>
    </source>
</evidence>
<gene>
    <name evidence="5 11" type="primary">lipB</name>
    <name evidence="11" type="ORF">FY207_03265</name>
</gene>
<dbReference type="CDD" id="cd16444">
    <property type="entry name" value="LipB"/>
    <property type="match status" value="1"/>
</dbReference>
<dbReference type="HAMAP" id="MF_00013">
    <property type="entry name" value="LipB"/>
    <property type="match status" value="1"/>
</dbReference>
<evidence type="ECO:0000259" key="10">
    <source>
        <dbReference type="PROSITE" id="PS51733"/>
    </source>
</evidence>
<feature type="binding site" evidence="5 8">
    <location>
        <begin position="160"/>
        <end position="162"/>
    </location>
    <ligand>
        <name>substrate</name>
    </ligand>
</feature>
<comment type="subcellular location">
    <subcellularLocation>
        <location evidence="5">Cytoplasm</location>
    </subcellularLocation>
</comment>
<comment type="function">
    <text evidence="4 5 6">Catalyzes the transfer of endogenously produced octanoic acid from octanoyl-acyl-carrier-protein onto the lipoyl domains of lipoate-dependent enzymes. Lipoyl-ACP can also act as a substrate although octanoyl-ACP is likely to be the physiological substrate.</text>
</comment>
<dbReference type="InterPro" id="IPR004143">
    <property type="entry name" value="BPL_LPL_catalytic"/>
</dbReference>
<keyword evidence="5" id="KW-0963">Cytoplasm</keyword>
<dbReference type="RefSeq" id="WP_150150430.1">
    <property type="nucleotide sequence ID" value="NZ_VTCY01000009.1"/>
</dbReference>
<feature type="binding site" evidence="5 8">
    <location>
        <begin position="147"/>
        <end position="149"/>
    </location>
    <ligand>
        <name>substrate</name>
    </ligand>
</feature>
<dbReference type="UniPathway" id="UPA00538">
    <property type="reaction ID" value="UER00592"/>
</dbReference>
<comment type="pathway">
    <text evidence="1 5 6">Protein modification; protein lipoylation via endogenous pathway; protein N(6)-(lipoyl)lysine from octanoyl-[acyl-carrier-protein]: step 1/2.</text>
</comment>
<comment type="miscellaneous">
    <text evidence="5">In the reaction, the free carboxyl group of octanoic acid is attached via an amide linkage to the epsilon-amino group of a specific lysine residue of lipoyl domains of lipoate-dependent enzymes.</text>
</comment>
<feature type="site" description="Lowers pKa of active site Cys" evidence="5 9">
    <location>
        <position position="144"/>
    </location>
</feature>
<evidence type="ECO:0000256" key="9">
    <source>
        <dbReference type="PIRSR" id="PIRSR016262-3"/>
    </source>
</evidence>
<keyword evidence="3 5" id="KW-0012">Acyltransferase</keyword>
<dbReference type="GO" id="GO:0033819">
    <property type="term" value="F:lipoyl(octanoyl) transferase activity"/>
    <property type="evidence" value="ECO:0007669"/>
    <property type="project" value="UniProtKB-EC"/>
</dbReference>
<feature type="binding site" evidence="5 8">
    <location>
        <begin position="75"/>
        <end position="82"/>
    </location>
    <ligand>
        <name>substrate</name>
    </ligand>
</feature>
<dbReference type="PIRSF" id="PIRSF016262">
    <property type="entry name" value="LPLase"/>
    <property type="match status" value="1"/>
</dbReference>
<dbReference type="AlphaFoldDB" id="A0A643CM39"/>
<comment type="caution">
    <text evidence="11">The sequence shown here is derived from an EMBL/GenBank/DDBJ whole genome shotgun (WGS) entry which is preliminary data.</text>
</comment>
<feature type="active site" description="Acyl-thioester intermediate" evidence="5 7">
    <location>
        <position position="178"/>
    </location>
</feature>
<dbReference type="PANTHER" id="PTHR10993">
    <property type="entry name" value="OCTANOYLTRANSFERASE"/>
    <property type="match status" value="1"/>
</dbReference>
<keyword evidence="2 5" id="KW-0808">Transferase</keyword>
<evidence type="ECO:0000256" key="2">
    <source>
        <dbReference type="ARBA" id="ARBA00022679"/>
    </source>
</evidence>
<dbReference type="SUPFAM" id="SSF55681">
    <property type="entry name" value="Class II aaRS and biotin synthetases"/>
    <property type="match status" value="1"/>
</dbReference>
<dbReference type="NCBIfam" id="TIGR00214">
    <property type="entry name" value="lipB"/>
    <property type="match status" value="1"/>
</dbReference>